<dbReference type="Proteomes" id="UP000886998">
    <property type="component" value="Unassembled WGS sequence"/>
</dbReference>
<feature type="compositionally biased region" description="Basic and acidic residues" evidence="1">
    <location>
        <begin position="42"/>
        <end position="52"/>
    </location>
</feature>
<sequence>MALCFFFKKTLFCPSPFQSANNIKKKKSKRKSAALEENETEAIEKQAQRKTEATVADEQMEKRTAVWEARLVEKGYAGGRYHVCAEADAPVGRGSLDPLIGVGLALAKLRSQVEREITVVH</sequence>
<protein>
    <submittedName>
        <fullName evidence="2">Uncharacterized protein</fullName>
    </submittedName>
</protein>
<dbReference type="OrthoDB" id="10564310at2759"/>
<organism evidence="2 3">
    <name type="scientific">Trichonephila inaurata madagascariensis</name>
    <dbReference type="NCBI Taxonomy" id="2747483"/>
    <lineage>
        <taxon>Eukaryota</taxon>
        <taxon>Metazoa</taxon>
        <taxon>Ecdysozoa</taxon>
        <taxon>Arthropoda</taxon>
        <taxon>Chelicerata</taxon>
        <taxon>Arachnida</taxon>
        <taxon>Araneae</taxon>
        <taxon>Araneomorphae</taxon>
        <taxon>Entelegynae</taxon>
        <taxon>Araneoidea</taxon>
        <taxon>Nephilidae</taxon>
        <taxon>Trichonephila</taxon>
        <taxon>Trichonephila inaurata</taxon>
    </lineage>
</organism>
<feature type="region of interest" description="Disordered" evidence="1">
    <location>
        <begin position="24"/>
        <end position="56"/>
    </location>
</feature>
<evidence type="ECO:0000256" key="1">
    <source>
        <dbReference type="SAM" id="MobiDB-lite"/>
    </source>
</evidence>
<evidence type="ECO:0000313" key="2">
    <source>
        <dbReference type="EMBL" id="GFY79515.1"/>
    </source>
</evidence>
<dbReference type="EMBL" id="BMAV01023609">
    <property type="protein sequence ID" value="GFY79515.1"/>
    <property type="molecule type" value="Genomic_DNA"/>
</dbReference>
<evidence type="ECO:0000313" key="3">
    <source>
        <dbReference type="Proteomes" id="UP000886998"/>
    </source>
</evidence>
<name>A0A8X6YXY5_9ARAC</name>
<proteinExistence type="predicted"/>
<reference evidence="2" key="1">
    <citation type="submission" date="2020-08" db="EMBL/GenBank/DDBJ databases">
        <title>Multicomponent nature underlies the extraordinary mechanical properties of spider dragline silk.</title>
        <authorList>
            <person name="Kono N."/>
            <person name="Nakamura H."/>
            <person name="Mori M."/>
            <person name="Yoshida Y."/>
            <person name="Ohtoshi R."/>
            <person name="Malay A.D."/>
            <person name="Moran D.A.P."/>
            <person name="Tomita M."/>
            <person name="Numata K."/>
            <person name="Arakawa K."/>
        </authorList>
    </citation>
    <scope>NUCLEOTIDE SEQUENCE</scope>
</reference>
<keyword evidence="3" id="KW-1185">Reference proteome</keyword>
<accession>A0A8X6YXY5</accession>
<gene>
    <name evidence="2" type="ORF">TNIN_3341</name>
</gene>
<dbReference type="AlphaFoldDB" id="A0A8X6YXY5"/>
<comment type="caution">
    <text evidence="2">The sequence shown here is derived from an EMBL/GenBank/DDBJ whole genome shotgun (WGS) entry which is preliminary data.</text>
</comment>